<sequence>MKVMNYKAVVLSVLAGLLAAGGAQAGITKVGKVYSGAKPADKPYQMVHVGSEVGNGMGNAVYVAFFATRTDDPGNTAPRLDQNNVLEPAPNTEEGFAYDITGYPAFLRIPDGANDASQTQVWAFPACAPYALPTASERRIFLDRVEILEEFGPQPRPVNSARPDWDASTWTAFLQPLHGMDYSASRGELVGGLTFLGKILRWNLNVPGTMANASGVCNPDSLAVGQITRSRLIKYSPDSGKVIAALRGNEEDINDANALLQLRKFSPDSVDGATNLLNPGVAPLIANATTGHAIYVTPHATYTGGSGFRRITLNNGTPDDVVDFSFATGSAPTKPVSFLNMVVQENASGEPTRIYALNSRDWDPDELMTVPAAPDAATLAAYKSAFATAASAFGAGLYIYDVSAYDPINEEYVLTKVTDIPAVQPVELVLDGNRLFFNDRIGQELVEVDVSLALPAKVGTLATECLSSNLIKGAGKTLYLTSIWSEQLYSVGATLSGAACNAVEKYNYTSN</sequence>
<dbReference type="Proteomes" id="UP000292039">
    <property type="component" value="Unassembled WGS sequence"/>
</dbReference>
<dbReference type="AlphaFoldDB" id="A0A171KQV4"/>
<feature type="signal peptide" evidence="1">
    <location>
        <begin position="1"/>
        <end position="25"/>
    </location>
</feature>
<dbReference type="PATRIC" id="fig|206506.3.peg.2556"/>
<dbReference type="Proteomes" id="UP000078084">
    <property type="component" value="Unassembled WGS sequence"/>
</dbReference>
<evidence type="ECO:0000313" key="5">
    <source>
        <dbReference type="Proteomes" id="UP000292039"/>
    </source>
</evidence>
<gene>
    <name evidence="2" type="ORF">AAV32_12010</name>
    <name evidence="3" type="ORF">EV679_1918</name>
</gene>
<organism evidence="2 4">
    <name type="scientific">Kerstersia gyiorum</name>
    <dbReference type="NCBI Taxonomy" id="206506"/>
    <lineage>
        <taxon>Bacteria</taxon>
        <taxon>Pseudomonadati</taxon>
        <taxon>Pseudomonadota</taxon>
        <taxon>Betaproteobacteria</taxon>
        <taxon>Burkholderiales</taxon>
        <taxon>Alcaligenaceae</taxon>
        <taxon>Kerstersia</taxon>
    </lineage>
</organism>
<evidence type="ECO:0000313" key="4">
    <source>
        <dbReference type="Proteomes" id="UP000078084"/>
    </source>
</evidence>
<feature type="chain" id="PRO_5036301464" evidence="1">
    <location>
        <begin position="26"/>
        <end position="511"/>
    </location>
</feature>
<keyword evidence="1" id="KW-0732">Signal</keyword>
<reference evidence="2 4" key="1">
    <citation type="submission" date="2015-04" db="EMBL/GenBank/DDBJ databases">
        <title>Genome sequence of Kerstersia gyiorum CG1.</title>
        <authorList>
            <person name="Greninger A.L."/>
            <person name="Kozyreva V."/>
            <person name="Chaturvedi V."/>
        </authorList>
    </citation>
    <scope>NUCLEOTIDE SEQUENCE [LARGE SCALE GENOMIC DNA]</scope>
    <source>
        <strain evidence="2 4">CG1</strain>
    </source>
</reference>
<proteinExistence type="predicted"/>
<name>A0A171KQV4_9BURK</name>
<dbReference type="EMBL" id="LBNE01000008">
    <property type="protein sequence ID" value="KKO71271.1"/>
    <property type="molecule type" value="Genomic_DNA"/>
</dbReference>
<dbReference type="RefSeq" id="WP_068372318.1">
    <property type="nucleotide sequence ID" value="NZ_CBCSEB010000001.1"/>
</dbReference>
<protein>
    <submittedName>
        <fullName evidence="2">Uncharacterized protein</fullName>
    </submittedName>
</protein>
<evidence type="ECO:0000313" key="3">
    <source>
        <dbReference type="EMBL" id="RZS70511.1"/>
    </source>
</evidence>
<dbReference type="EMBL" id="SGWZ01000002">
    <property type="protein sequence ID" value="RZS70511.1"/>
    <property type="molecule type" value="Genomic_DNA"/>
</dbReference>
<evidence type="ECO:0000313" key="2">
    <source>
        <dbReference type="EMBL" id="KKO71271.1"/>
    </source>
</evidence>
<evidence type="ECO:0000256" key="1">
    <source>
        <dbReference type="SAM" id="SignalP"/>
    </source>
</evidence>
<reference evidence="3 5" key="2">
    <citation type="submission" date="2019-02" db="EMBL/GenBank/DDBJ databases">
        <title>Genomic Encyclopedia of Type Strains, Phase IV (KMG-IV): sequencing the most valuable type-strain genomes for metagenomic binning, comparative biology and taxonomic classification.</title>
        <authorList>
            <person name="Goeker M."/>
        </authorList>
    </citation>
    <scope>NUCLEOTIDE SEQUENCE [LARGE SCALE GENOMIC DNA]</scope>
    <source>
        <strain evidence="3 5">DSM 16618</strain>
    </source>
</reference>
<keyword evidence="4" id="KW-1185">Reference proteome</keyword>
<accession>A0A171KQV4</accession>
<comment type="caution">
    <text evidence="2">The sequence shown here is derived from an EMBL/GenBank/DDBJ whole genome shotgun (WGS) entry which is preliminary data.</text>
</comment>